<feature type="domain" description="Alpha-D-phosphohexomutase C-terminal" evidence="7">
    <location>
        <begin position="500"/>
        <end position="525"/>
    </location>
</feature>
<evidence type="ECO:0008006" key="12">
    <source>
        <dbReference type="Google" id="ProtNLM"/>
    </source>
</evidence>
<feature type="domain" description="Alpha-D-phosphohexomutase alpha/beta/alpha" evidence="9">
    <location>
        <begin position="224"/>
        <end position="314"/>
    </location>
</feature>
<dbReference type="Pfam" id="PF02880">
    <property type="entry name" value="PGM_PMM_III"/>
    <property type="match status" value="1"/>
</dbReference>
<proteinExistence type="inferred from homology"/>
<comment type="cofactor">
    <cofactor evidence="1">
        <name>Mg(2+)</name>
        <dbReference type="ChEBI" id="CHEBI:18420"/>
    </cofactor>
</comment>
<keyword evidence="6" id="KW-0413">Isomerase</keyword>
<gene>
    <name evidence="11" type="ORF">METZ01_LOCUS25389</name>
</gene>
<dbReference type="InterPro" id="IPR036900">
    <property type="entry name" value="A-D-PHexomutase_C_sf"/>
</dbReference>
<evidence type="ECO:0000256" key="5">
    <source>
        <dbReference type="ARBA" id="ARBA00022842"/>
    </source>
</evidence>
<name>A0A381PZR9_9ZZZZ</name>
<dbReference type="SUPFAM" id="SSF53738">
    <property type="entry name" value="Phosphoglucomutase, first 3 domains"/>
    <property type="match status" value="3"/>
</dbReference>
<dbReference type="Gene3D" id="3.40.120.10">
    <property type="entry name" value="Alpha-D-Glucose-1,6-Bisphosphate, subunit A, domain 3"/>
    <property type="match status" value="3"/>
</dbReference>
<dbReference type="InterPro" id="IPR005846">
    <property type="entry name" value="A-D-PHexomutase_a/b/a-III"/>
</dbReference>
<dbReference type="PANTHER" id="PTHR45745">
    <property type="entry name" value="PHOSPHOMANNOMUTASE 45A"/>
    <property type="match status" value="1"/>
</dbReference>
<evidence type="ECO:0000256" key="3">
    <source>
        <dbReference type="ARBA" id="ARBA00022553"/>
    </source>
</evidence>
<evidence type="ECO:0000259" key="10">
    <source>
        <dbReference type="Pfam" id="PF02880"/>
    </source>
</evidence>
<dbReference type="InterPro" id="IPR005845">
    <property type="entry name" value="A-D-PHexomutase_a/b/a-II"/>
</dbReference>
<sequence>MRQDGCVSDPDQGFAVAPLAWVEADPDPTALLLVEELSADPEALAANFAEPLRFGTAGLRAERGVGPARMNRVTVRVAARSIGRYLRSLNLTHKGVMIGFDGRPESDIYASDSARLLTAMGITCWLIDGPCPTPVIAWHLRERQAAAAIVVTASHNPATDSGYKVFGPDGTQIRPPTDRQIEEFMTFSQLPNESDLASLEDVNQVDLGTAVSSYVDAVIPANRSSASADFHGDWVYTPLCGVGGHTLEMACSRAGVKAPIRVESQFESNGLFPGLPFPNPEEPGTMTEAHLVADAAGIDLVVANDPDADRLAVAIKTVRGWHQLSGDEVGLLLCDHQLSNTTGNNRLTASSVVSSEAAAALCALRGVEHIRTLTGFKWIMQPAAERPDAHWIFGYEEALGYSVNDEVLDKDGIAACVTFMEMVADLASRGLDPLKRLDELAFEIGLYVTHQVSAYIGTQEISSSLEVLRDSPPHELAGSPIVEVRDWLEEPSPRTTNLLELRSQNGSRVAIRPSGTEPKVKIYLEQFVPNPQHDLASVRTQCVEQLEYLGSVALSWFKRES</sequence>
<organism evidence="11">
    <name type="scientific">marine metagenome</name>
    <dbReference type="NCBI Taxonomy" id="408172"/>
    <lineage>
        <taxon>unclassified sequences</taxon>
        <taxon>metagenomes</taxon>
        <taxon>ecological metagenomes</taxon>
    </lineage>
</organism>
<dbReference type="AlphaFoldDB" id="A0A381PZR9"/>
<dbReference type="InterPro" id="IPR005843">
    <property type="entry name" value="A-D-PHexomutase_C"/>
</dbReference>
<evidence type="ECO:0000313" key="11">
    <source>
        <dbReference type="EMBL" id="SUZ72535.1"/>
    </source>
</evidence>
<dbReference type="Pfam" id="PF02879">
    <property type="entry name" value="PGM_PMM_II"/>
    <property type="match status" value="1"/>
</dbReference>
<dbReference type="Pfam" id="PF00408">
    <property type="entry name" value="PGM_PMM_IV"/>
    <property type="match status" value="1"/>
</dbReference>
<keyword evidence="4" id="KW-0479">Metal-binding</keyword>
<evidence type="ECO:0000259" key="9">
    <source>
        <dbReference type="Pfam" id="PF02879"/>
    </source>
</evidence>
<dbReference type="InterPro" id="IPR005844">
    <property type="entry name" value="A-D-PHexomutase_a/b/a-I"/>
</dbReference>
<dbReference type="GO" id="GO:0006166">
    <property type="term" value="P:purine ribonucleoside salvage"/>
    <property type="evidence" value="ECO:0007669"/>
    <property type="project" value="TreeGrafter"/>
</dbReference>
<dbReference type="EMBL" id="UINC01001150">
    <property type="protein sequence ID" value="SUZ72535.1"/>
    <property type="molecule type" value="Genomic_DNA"/>
</dbReference>
<feature type="domain" description="Alpha-D-phosphohexomutase alpha/beta/alpha" evidence="10">
    <location>
        <begin position="326"/>
        <end position="425"/>
    </location>
</feature>
<dbReference type="PANTHER" id="PTHR45745:SF1">
    <property type="entry name" value="PHOSPHOGLUCOMUTASE 2B-RELATED"/>
    <property type="match status" value="1"/>
</dbReference>
<keyword evidence="5" id="KW-0460">Magnesium</keyword>
<accession>A0A381PZR9</accession>
<dbReference type="Gene3D" id="3.30.310.50">
    <property type="entry name" value="Alpha-D-phosphohexomutase, C-terminal domain"/>
    <property type="match status" value="1"/>
</dbReference>
<protein>
    <recommendedName>
        <fullName evidence="12">Phosphomannomutase</fullName>
    </recommendedName>
</protein>
<dbReference type="GO" id="GO:0005975">
    <property type="term" value="P:carbohydrate metabolic process"/>
    <property type="evidence" value="ECO:0007669"/>
    <property type="project" value="InterPro"/>
</dbReference>
<dbReference type="Pfam" id="PF02878">
    <property type="entry name" value="PGM_PMM_I"/>
    <property type="match status" value="1"/>
</dbReference>
<evidence type="ECO:0000256" key="4">
    <source>
        <dbReference type="ARBA" id="ARBA00022723"/>
    </source>
</evidence>
<dbReference type="CDD" id="cd05799">
    <property type="entry name" value="PGM2"/>
    <property type="match status" value="1"/>
</dbReference>
<reference evidence="11" key="1">
    <citation type="submission" date="2018-05" db="EMBL/GenBank/DDBJ databases">
        <authorList>
            <person name="Lanie J.A."/>
            <person name="Ng W.-L."/>
            <person name="Kazmierczak K.M."/>
            <person name="Andrzejewski T.M."/>
            <person name="Davidsen T.M."/>
            <person name="Wayne K.J."/>
            <person name="Tettelin H."/>
            <person name="Glass J.I."/>
            <person name="Rusch D."/>
            <person name="Podicherti R."/>
            <person name="Tsui H.-C.T."/>
            <person name="Winkler M.E."/>
        </authorList>
    </citation>
    <scope>NUCLEOTIDE SEQUENCE</scope>
</reference>
<dbReference type="PROSITE" id="PS00710">
    <property type="entry name" value="PGM_PMM"/>
    <property type="match status" value="1"/>
</dbReference>
<evidence type="ECO:0000259" key="8">
    <source>
        <dbReference type="Pfam" id="PF02878"/>
    </source>
</evidence>
<feature type="domain" description="Alpha-D-phosphohexomutase alpha/beta/alpha" evidence="8">
    <location>
        <begin position="53"/>
        <end position="185"/>
    </location>
</feature>
<evidence type="ECO:0000259" key="7">
    <source>
        <dbReference type="Pfam" id="PF00408"/>
    </source>
</evidence>
<evidence type="ECO:0000256" key="6">
    <source>
        <dbReference type="ARBA" id="ARBA00023235"/>
    </source>
</evidence>
<keyword evidence="3" id="KW-0597">Phosphoprotein</keyword>
<evidence type="ECO:0000256" key="2">
    <source>
        <dbReference type="ARBA" id="ARBA00010231"/>
    </source>
</evidence>
<evidence type="ECO:0000256" key="1">
    <source>
        <dbReference type="ARBA" id="ARBA00001946"/>
    </source>
</evidence>
<dbReference type="SUPFAM" id="SSF55957">
    <property type="entry name" value="Phosphoglucomutase, C-terminal domain"/>
    <property type="match status" value="1"/>
</dbReference>
<dbReference type="GO" id="GO:0008973">
    <property type="term" value="F:phosphopentomutase activity"/>
    <property type="evidence" value="ECO:0007669"/>
    <property type="project" value="TreeGrafter"/>
</dbReference>
<dbReference type="InterPro" id="IPR016055">
    <property type="entry name" value="A-D-PHexomutase_a/b/a-I/II/III"/>
</dbReference>
<dbReference type="GO" id="GO:0000287">
    <property type="term" value="F:magnesium ion binding"/>
    <property type="evidence" value="ECO:0007669"/>
    <property type="project" value="InterPro"/>
</dbReference>
<dbReference type="InterPro" id="IPR016066">
    <property type="entry name" value="A-D-PHexomutase_CS"/>
</dbReference>
<comment type="similarity">
    <text evidence="2">Belongs to the phosphohexose mutase family.</text>
</comment>